<organism evidence="4 5">
    <name type="scientific">Motilibacter rhizosphaerae</name>
    <dbReference type="NCBI Taxonomy" id="598652"/>
    <lineage>
        <taxon>Bacteria</taxon>
        <taxon>Bacillati</taxon>
        <taxon>Actinomycetota</taxon>
        <taxon>Actinomycetes</taxon>
        <taxon>Motilibacterales</taxon>
        <taxon>Motilibacteraceae</taxon>
        <taxon>Motilibacter</taxon>
    </lineage>
</organism>
<keyword evidence="3" id="KW-0812">Transmembrane</keyword>
<evidence type="ECO:0000256" key="3">
    <source>
        <dbReference type="SAM" id="Phobius"/>
    </source>
</evidence>
<dbReference type="InterPro" id="IPR010273">
    <property type="entry name" value="DUF881"/>
</dbReference>
<evidence type="ECO:0000313" key="4">
    <source>
        <dbReference type="EMBL" id="RZS80212.1"/>
    </source>
</evidence>
<dbReference type="AlphaFoldDB" id="A0A4Q7NB67"/>
<comment type="caution">
    <text evidence="4">The sequence shown here is derived from an EMBL/GenBank/DDBJ whole genome shotgun (WGS) entry which is preliminary data.</text>
</comment>
<feature type="coiled-coil region" evidence="2">
    <location>
        <begin position="66"/>
        <end position="93"/>
    </location>
</feature>
<dbReference type="Gene3D" id="3.30.70.1880">
    <property type="entry name" value="Protein of unknown function DUF881"/>
    <property type="match status" value="1"/>
</dbReference>
<protein>
    <submittedName>
        <fullName evidence="4">Uncharacterized protein YlxW (UPF0749 family)</fullName>
    </submittedName>
</protein>
<reference evidence="4 5" key="1">
    <citation type="submission" date="2019-02" db="EMBL/GenBank/DDBJ databases">
        <title>Genomic Encyclopedia of Type Strains, Phase IV (KMG-IV): sequencing the most valuable type-strain genomes for metagenomic binning, comparative biology and taxonomic classification.</title>
        <authorList>
            <person name="Goeker M."/>
        </authorList>
    </citation>
    <scope>NUCLEOTIDE SEQUENCE [LARGE SCALE GENOMIC DNA]</scope>
    <source>
        <strain evidence="4 5">DSM 45622</strain>
    </source>
</reference>
<dbReference type="PANTHER" id="PTHR37313:SF1">
    <property type="entry name" value="UPF0749 PROTEIN RV1823"/>
    <property type="match status" value="1"/>
</dbReference>
<evidence type="ECO:0000313" key="5">
    <source>
        <dbReference type="Proteomes" id="UP000293638"/>
    </source>
</evidence>
<dbReference type="GO" id="GO:0005886">
    <property type="term" value="C:plasma membrane"/>
    <property type="evidence" value="ECO:0007669"/>
    <property type="project" value="TreeGrafter"/>
</dbReference>
<keyword evidence="3" id="KW-0472">Membrane</keyword>
<sequence>MALVDDLLLHRTPHPRTPPPGPPPRAVRWLGALVGVLCGLVLVVAALHARTGVPVTAQQRSLVAAVDDRRTALDGTEQQLRELRAAVASAATAPVAPAALPSAGPSGAAAALPAEGSGVVLRLVVPTGADQAVQDRDLQQLANDLWAAGAGAVALDGVRLGPRTAIRTAGSTVLVGYRPVSPPYVLSATAPGAGGGAALRARVLAGPAREQLADLAAAYDVGWSLSSRTVSLPAASPAPLRLASPAPGGGR</sequence>
<name>A0A4Q7NB67_9ACTN</name>
<evidence type="ECO:0000256" key="1">
    <source>
        <dbReference type="ARBA" id="ARBA00009108"/>
    </source>
</evidence>
<dbReference type="PANTHER" id="PTHR37313">
    <property type="entry name" value="UPF0749 PROTEIN RV1825"/>
    <property type="match status" value="1"/>
</dbReference>
<dbReference type="Pfam" id="PF05949">
    <property type="entry name" value="DUF881"/>
    <property type="match status" value="1"/>
</dbReference>
<evidence type="ECO:0000256" key="2">
    <source>
        <dbReference type="SAM" id="Coils"/>
    </source>
</evidence>
<comment type="similarity">
    <text evidence="1">Belongs to the UPF0749 family.</text>
</comment>
<proteinExistence type="inferred from homology"/>
<accession>A0A4Q7NB67</accession>
<keyword evidence="2" id="KW-0175">Coiled coil</keyword>
<keyword evidence="5" id="KW-1185">Reference proteome</keyword>
<feature type="transmembrane region" description="Helical" evidence="3">
    <location>
        <begin position="26"/>
        <end position="47"/>
    </location>
</feature>
<keyword evidence="3" id="KW-1133">Transmembrane helix</keyword>
<gene>
    <name evidence="4" type="ORF">EV189_3695</name>
</gene>
<dbReference type="EMBL" id="SGXD01000005">
    <property type="protein sequence ID" value="RZS80212.1"/>
    <property type="molecule type" value="Genomic_DNA"/>
</dbReference>
<dbReference type="Proteomes" id="UP000293638">
    <property type="component" value="Unassembled WGS sequence"/>
</dbReference>